<accession>A0A9Q9C2L5</accession>
<dbReference type="AlphaFoldDB" id="A0A9Q9C2L5"/>
<protein>
    <recommendedName>
        <fullName evidence="4">Transmembrane protein</fullName>
    </recommendedName>
</protein>
<name>A0A9Q9C2L5_ENCHE</name>
<keyword evidence="1" id="KW-1133">Transmembrane helix</keyword>
<dbReference type="Proteomes" id="UP001059546">
    <property type="component" value="Chromosome I"/>
</dbReference>
<dbReference type="EMBL" id="CP075147">
    <property type="protein sequence ID" value="UTX42315.1"/>
    <property type="molecule type" value="Genomic_DNA"/>
</dbReference>
<evidence type="ECO:0000256" key="1">
    <source>
        <dbReference type="SAM" id="Phobius"/>
    </source>
</evidence>
<gene>
    <name evidence="2" type="ORF">GPU96_01g00160</name>
</gene>
<sequence length="79" mass="8671">MRAAEMGSVLDGRWLSMTLVFTKRRSSVEAVSLLEFLLCMGCCMWVFMDCVVKLGGKMDCCSCLCSCLLLGVDFLDAIG</sequence>
<evidence type="ECO:0000313" key="2">
    <source>
        <dbReference type="EMBL" id="UTX42315.1"/>
    </source>
</evidence>
<proteinExistence type="predicted"/>
<keyword evidence="1" id="KW-0812">Transmembrane</keyword>
<evidence type="ECO:0008006" key="4">
    <source>
        <dbReference type="Google" id="ProtNLM"/>
    </source>
</evidence>
<evidence type="ECO:0000313" key="3">
    <source>
        <dbReference type="Proteomes" id="UP001059546"/>
    </source>
</evidence>
<feature type="transmembrane region" description="Helical" evidence="1">
    <location>
        <begin position="30"/>
        <end position="48"/>
    </location>
</feature>
<keyword evidence="1" id="KW-0472">Membrane</keyword>
<reference evidence="2" key="1">
    <citation type="submission" date="2021-05" db="EMBL/GenBank/DDBJ databases">
        <title>Encephalitozoon hellem ATCC 50604 Complete Genome.</title>
        <authorList>
            <person name="Mascarenhas dos Santos A.C."/>
            <person name="Julian A.T."/>
            <person name="Pombert J.-F."/>
        </authorList>
    </citation>
    <scope>NUCLEOTIDE SEQUENCE</scope>
    <source>
        <strain evidence="2">ATCC 50604</strain>
    </source>
</reference>
<organism evidence="2 3">
    <name type="scientific">Encephalitozoon hellem</name>
    <name type="common">Microsporidian parasite</name>
    <dbReference type="NCBI Taxonomy" id="27973"/>
    <lineage>
        <taxon>Eukaryota</taxon>
        <taxon>Fungi</taxon>
        <taxon>Fungi incertae sedis</taxon>
        <taxon>Microsporidia</taxon>
        <taxon>Unikaryonidae</taxon>
        <taxon>Encephalitozoon</taxon>
    </lineage>
</organism>